<evidence type="ECO:0000313" key="3">
    <source>
        <dbReference type="EMBL" id="MFC0081186.1"/>
    </source>
</evidence>
<reference evidence="3 4" key="1">
    <citation type="submission" date="2024-09" db="EMBL/GenBank/DDBJ databases">
        <authorList>
            <person name="Sun Q."/>
            <person name="Mori K."/>
        </authorList>
    </citation>
    <scope>NUCLEOTIDE SEQUENCE [LARGE SCALE GENOMIC DNA]</scope>
    <source>
        <strain evidence="3 4">JCM 15389</strain>
    </source>
</reference>
<feature type="region of interest" description="Disordered" evidence="1">
    <location>
        <begin position="140"/>
        <end position="240"/>
    </location>
</feature>
<dbReference type="SUPFAM" id="SSF50249">
    <property type="entry name" value="Nucleic acid-binding proteins"/>
    <property type="match status" value="1"/>
</dbReference>
<feature type="compositionally biased region" description="Polar residues" evidence="1">
    <location>
        <begin position="490"/>
        <end position="510"/>
    </location>
</feature>
<dbReference type="InterPro" id="IPR021869">
    <property type="entry name" value="RNase_Zc3h12_NYN"/>
</dbReference>
<keyword evidence="4" id="KW-1185">Reference proteome</keyword>
<evidence type="ECO:0000313" key="4">
    <source>
        <dbReference type="Proteomes" id="UP001589788"/>
    </source>
</evidence>
<accession>A0ABV6C0H8</accession>
<dbReference type="Proteomes" id="UP001589788">
    <property type="component" value="Unassembled WGS sequence"/>
</dbReference>
<dbReference type="RefSeq" id="WP_248107942.1">
    <property type="nucleotide sequence ID" value="NZ_JAKHEX010000012.1"/>
</dbReference>
<feature type="region of interest" description="Disordered" evidence="1">
    <location>
        <begin position="328"/>
        <end position="510"/>
    </location>
</feature>
<dbReference type="Gene3D" id="3.40.50.11980">
    <property type="match status" value="1"/>
</dbReference>
<feature type="compositionally biased region" description="Low complexity" evidence="1">
    <location>
        <begin position="365"/>
        <end position="381"/>
    </location>
</feature>
<feature type="compositionally biased region" description="Low complexity" evidence="1">
    <location>
        <begin position="198"/>
        <end position="209"/>
    </location>
</feature>
<evidence type="ECO:0000259" key="2">
    <source>
        <dbReference type="Pfam" id="PF11977"/>
    </source>
</evidence>
<protein>
    <recommendedName>
        <fullName evidence="2">RNase NYN domain-containing protein</fullName>
    </recommendedName>
</protein>
<feature type="compositionally biased region" description="Low complexity" evidence="1">
    <location>
        <begin position="158"/>
        <end position="172"/>
    </location>
</feature>
<feature type="domain" description="RNase NYN" evidence="2">
    <location>
        <begin position="5"/>
        <end position="110"/>
    </location>
</feature>
<dbReference type="Pfam" id="PF11977">
    <property type="entry name" value="RNase_Zc3h12a"/>
    <property type="match status" value="1"/>
</dbReference>
<dbReference type="EMBL" id="JBHLYQ010000019">
    <property type="protein sequence ID" value="MFC0081186.1"/>
    <property type="molecule type" value="Genomic_DNA"/>
</dbReference>
<sequence length="510" mass="53417">MNTARVVVDGSNIATEGRSTPSLAQLDEAVRQLHEELPDHEIIVVVDATFGHRIDPAERAQYEEAEAHGELISPPAGTIGRGDAFLLQVAARAGAVVLSNDSFQEFHGDHPWLFEPGRLLGGKPIPGIGWVFTPRTPVRGVKSRKATAAAKGTKRTAAKSSTLAALLGAAAPSPAPTPSPAAEAAANGSARRRRRRSSPASSASPASAPAAPPTPAEDRAPSPVPTEATGRSPRTSAEPLNEPLTFLTFIADHPIGTRLDAVVEGFVSHGAMVRVGDMRCYVPLRNLADPPPTRARAVLSRGEQRTFVLVALDPLRRGAELALPEVAERRGLSLPEPPPPTTSATKTSARKTPHTPTQPLDDTPAEASTKAAAKKTPATKTAAKKTAAKRTATKETPDTTVAPTTRTRATQTHKLHNASEDTTPAPTKRRTKKTTAETTTEAPATTPTDATPASTPTKTTTKAAAKKTPATKTAAKKTAAKRTATKETPDTTVARSGSTRARPQTTTGTR</sequence>
<gene>
    <name evidence="3" type="ORF">ACFFRE_03300</name>
</gene>
<evidence type="ECO:0000256" key="1">
    <source>
        <dbReference type="SAM" id="MobiDB-lite"/>
    </source>
</evidence>
<feature type="compositionally biased region" description="Low complexity" evidence="1">
    <location>
        <begin position="180"/>
        <end position="189"/>
    </location>
</feature>
<organism evidence="3 4">
    <name type="scientific">Aciditerrimonas ferrireducens</name>
    <dbReference type="NCBI Taxonomy" id="667306"/>
    <lineage>
        <taxon>Bacteria</taxon>
        <taxon>Bacillati</taxon>
        <taxon>Actinomycetota</taxon>
        <taxon>Acidimicrobiia</taxon>
        <taxon>Acidimicrobiales</taxon>
        <taxon>Acidimicrobiaceae</taxon>
        <taxon>Aciditerrimonas</taxon>
    </lineage>
</organism>
<feature type="compositionally biased region" description="Low complexity" evidence="1">
    <location>
        <begin position="398"/>
        <end position="410"/>
    </location>
</feature>
<comment type="caution">
    <text evidence="3">The sequence shown here is derived from an EMBL/GenBank/DDBJ whole genome shotgun (WGS) entry which is preliminary data.</text>
</comment>
<dbReference type="InterPro" id="IPR012340">
    <property type="entry name" value="NA-bd_OB-fold"/>
</dbReference>
<proteinExistence type="predicted"/>
<feature type="compositionally biased region" description="Low complexity" evidence="1">
    <location>
        <begin position="436"/>
        <end position="473"/>
    </location>
</feature>
<name>A0ABV6C0H8_9ACTN</name>